<sequence>MYIADDHGFVHRADAAHIVGDGRLRRDVGDGVLERVWRGMYRFSDDAPSHADEHYRERVIAAAVAGGDERSISHSSAAAVHRLRLLDPDRRVVHFVTKTGGRETATLFVHRDRRLLPSDIEIVDGVQVTTLARTAADVARAGTYAQAVTVLDAALARGVSKAALEVHVRRGHRQHGVTMLRSASAVADGRSESVAESFSRAVMLTFPDVPAPEIQVEICNDEGQFVARVDFLIAGKVVGEMDGRAKYRSETYGRDLEQVLYEEKLREDALRDLGYGIVRWCWQDLVHPERLHTKVKRALERARRVP</sequence>
<dbReference type="AlphaFoldDB" id="A0A3G8JSU5"/>
<reference evidence="1 2" key="1">
    <citation type="submission" date="2018-11" db="EMBL/GenBank/DDBJ databases">
        <title>Gordonia insulae sp. nov., isolated from an island soil.</title>
        <authorList>
            <person name="Kim Y.S."/>
            <person name="Kim S.B."/>
        </authorList>
    </citation>
    <scope>NUCLEOTIDE SEQUENCE [LARGE SCALE GENOMIC DNA]</scope>
    <source>
        <strain evidence="1 2">MMS17-SY073</strain>
    </source>
</reference>
<evidence type="ECO:0000313" key="1">
    <source>
        <dbReference type="EMBL" id="AZG48147.1"/>
    </source>
</evidence>
<evidence type="ECO:0000313" key="2">
    <source>
        <dbReference type="Proteomes" id="UP000271469"/>
    </source>
</evidence>
<protein>
    <recommendedName>
        <fullName evidence="3">DUF559 domain-containing protein</fullName>
    </recommendedName>
</protein>
<dbReference type="KEGG" id="gom:D7316_04760"/>
<proteinExistence type="predicted"/>
<dbReference type="EMBL" id="CP033972">
    <property type="protein sequence ID" value="AZG48147.1"/>
    <property type="molecule type" value="Genomic_DNA"/>
</dbReference>
<evidence type="ECO:0008006" key="3">
    <source>
        <dbReference type="Google" id="ProtNLM"/>
    </source>
</evidence>
<keyword evidence="2" id="KW-1185">Reference proteome</keyword>
<dbReference type="Proteomes" id="UP000271469">
    <property type="component" value="Chromosome"/>
</dbReference>
<accession>A0A3G8JSU5</accession>
<name>A0A3G8JSU5_9ACTN</name>
<gene>
    <name evidence="1" type="ORF">D7316_04760</name>
</gene>
<organism evidence="1 2">
    <name type="scientific">Gordonia insulae</name>
    <dbReference type="NCBI Taxonomy" id="2420509"/>
    <lineage>
        <taxon>Bacteria</taxon>
        <taxon>Bacillati</taxon>
        <taxon>Actinomycetota</taxon>
        <taxon>Actinomycetes</taxon>
        <taxon>Mycobacteriales</taxon>
        <taxon>Gordoniaceae</taxon>
        <taxon>Gordonia</taxon>
    </lineage>
</organism>